<keyword evidence="1" id="KW-0479">Metal-binding</keyword>
<evidence type="ECO:0000256" key="1">
    <source>
        <dbReference type="ARBA" id="ARBA00022723"/>
    </source>
</evidence>
<dbReference type="Pfam" id="PF00628">
    <property type="entry name" value="PHD"/>
    <property type="match status" value="1"/>
</dbReference>
<dbReference type="Gene3D" id="3.30.40.10">
    <property type="entry name" value="Zinc/RING finger domain, C3HC4 (zinc finger)"/>
    <property type="match status" value="1"/>
</dbReference>
<feature type="compositionally biased region" description="Pro residues" evidence="5">
    <location>
        <begin position="881"/>
        <end position="893"/>
    </location>
</feature>
<evidence type="ECO:0000256" key="5">
    <source>
        <dbReference type="SAM" id="MobiDB-lite"/>
    </source>
</evidence>
<feature type="compositionally biased region" description="Polar residues" evidence="5">
    <location>
        <begin position="328"/>
        <end position="371"/>
    </location>
</feature>
<dbReference type="SMART" id="SM00249">
    <property type="entry name" value="PHD"/>
    <property type="match status" value="1"/>
</dbReference>
<evidence type="ECO:0000313" key="8">
    <source>
        <dbReference type="Proteomes" id="UP000054477"/>
    </source>
</evidence>
<feature type="compositionally biased region" description="Polar residues" evidence="5">
    <location>
        <begin position="15"/>
        <end position="31"/>
    </location>
</feature>
<dbReference type="PROSITE" id="PS50013">
    <property type="entry name" value="CHROMO_2"/>
    <property type="match status" value="1"/>
</dbReference>
<dbReference type="InterPro" id="IPR011011">
    <property type="entry name" value="Znf_FYVE_PHD"/>
</dbReference>
<feature type="region of interest" description="Disordered" evidence="5">
    <location>
        <begin position="416"/>
        <end position="976"/>
    </location>
</feature>
<keyword evidence="2" id="KW-0863">Zinc-finger</keyword>
<dbReference type="OrthoDB" id="436852at2759"/>
<evidence type="ECO:0000256" key="4">
    <source>
        <dbReference type="SAM" id="Coils"/>
    </source>
</evidence>
<feature type="region of interest" description="Disordered" evidence="5">
    <location>
        <begin position="1014"/>
        <end position="1105"/>
    </location>
</feature>
<reference evidence="7 8" key="1">
    <citation type="submission" date="2014-04" db="EMBL/GenBank/DDBJ databases">
        <authorList>
            <consortium name="DOE Joint Genome Institute"/>
            <person name="Kuo A."/>
            <person name="Kohler A."/>
            <person name="Nagy L.G."/>
            <person name="Floudas D."/>
            <person name="Copeland A."/>
            <person name="Barry K.W."/>
            <person name="Cichocki N."/>
            <person name="Veneault-Fourrey C."/>
            <person name="LaButti K."/>
            <person name="Lindquist E.A."/>
            <person name="Lipzen A."/>
            <person name="Lundell T."/>
            <person name="Morin E."/>
            <person name="Murat C."/>
            <person name="Sun H."/>
            <person name="Tunlid A."/>
            <person name="Henrissat B."/>
            <person name="Grigoriev I.V."/>
            <person name="Hibbett D.S."/>
            <person name="Martin F."/>
            <person name="Nordberg H.P."/>
            <person name="Cantor M.N."/>
            <person name="Hua S.X."/>
        </authorList>
    </citation>
    <scope>NUCLEOTIDE SEQUENCE [LARGE SCALE GENOMIC DNA]</scope>
    <source>
        <strain evidence="7 8">LaAM-08-1</strain>
    </source>
</reference>
<dbReference type="GO" id="GO:0006338">
    <property type="term" value="P:chromatin remodeling"/>
    <property type="evidence" value="ECO:0007669"/>
    <property type="project" value="UniProtKB-ARBA"/>
</dbReference>
<keyword evidence="4" id="KW-0175">Coiled coil</keyword>
<dbReference type="SUPFAM" id="SSF57903">
    <property type="entry name" value="FYVE/PHD zinc finger"/>
    <property type="match status" value="1"/>
</dbReference>
<feature type="compositionally biased region" description="Low complexity" evidence="5">
    <location>
        <begin position="510"/>
        <end position="525"/>
    </location>
</feature>
<reference evidence="8" key="2">
    <citation type="submission" date="2015-01" db="EMBL/GenBank/DDBJ databases">
        <title>Evolutionary Origins and Diversification of the Mycorrhizal Mutualists.</title>
        <authorList>
            <consortium name="DOE Joint Genome Institute"/>
            <consortium name="Mycorrhizal Genomics Consortium"/>
            <person name="Kohler A."/>
            <person name="Kuo A."/>
            <person name="Nagy L.G."/>
            <person name="Floudas D."/>
            <person name="Copeland A."/>
            <person name="Barry K.W."/>
            <person name="Cichocki N."/>
            <person name="Veneault-Fourrey C."/>
            <person name="LaButti K."/>
            <person name="Lindquist E.A."/>
            <person name="Lipzen A."/>
            <person name="Lundell T."/>
            <person name="Morin E."/>
            <person name="Murat C."/>
            <person name="Riley R."/>
            <person name="Ohm R."/>
            <person name="Sun H."/>
            <person name="Tunlid A."/>
            <person name="Henrissat B."/>
            <person name="Grigoriev I.V."/>
            <person name="Hibbett D.S."/>
            <person name="Martin F."/>
        </authorList>
    </citation>
    <scope>NUCLEOTIDE SEQUENCE [LARGE SCALE GENOMIC DNA]</scope>
    <source>
        <strain evidence="8">LaAM-08-1</strain>
    </source>
</reference>
<feature type="compositionally biased region" description="Low complexity" evidence="5">
    <location>
        <begin position="568"/>
        <end position="583"/>
    </location>
</feature>
<dbReference type="Proteomes" id="UP000054477">
    <property type="component" value="Unassembled WGS sequence"/>
</dbReference>
<dbReference type="AlphaFoldDB" id="A0A0C9XXX2"/>
<feature type="compositionally biased region" description="Basic and acidic residues" evidence="5">
    <location>
        <begin position="1037"/>
        <end position="1057"/>
    </location>
</feature>
<dbReference type="HOGENOM" id="CLU_263584_0_0_1"/>
<feature type="compositionally biased region" description="Basic and acidic residues" evidence="5">
    <location>
        <begin position="761"/>
        <end position="786"/>
    </location>
</feature>
<sequence length="1275" mass="140312">MANTPFSVGQYRARNAQSTIRQSAHVRSTPASVIRDSAPTVAPPRTAEDSQRVQQLLLLQQQQQQQFQQQFQRRQQEQQQYQLAQQQQPAFAYLSTQPTPQANSDDVISVIRRFYDLVDPRMQKLGDDYKRLEAKIDLLLADREEAKIVEERQAKITDVKLAVHKDLVEFLKRLEKTIGRSADNNPGFSIMGRLDALDFSVGELLERARDPEANHAVPASVPAPPVRHEMAVSPRKKAYANSSTITDLCSPSPGPSTPQQFTAIETSSLSTRYSSDNNTVVGDTTMFDLTKQVQVFSDKSPRYIALDLNSSRDIIPPVEPSRRCSPLSAGSRTQSCEGNSHSHNSQDFSPVDWSQTTSSISDPAISTSTPKKTYPLIFHPTPNAHSKSCGDVPEEGTIASLRLQTLGDRVCLEPSKMGEKETGHQLEASSSPPADTSMHSPANSRLRSPCSGGNEEDVNNVEVGEDEDEQMADRDQQLLDEEDQAEIDNEDKEEHSSSSTESGIAITTNHPAPSASLISPSSHIPQSLDRSSAYHEPPKRSPNSTPKQKHSPSLLDYTSPNCNYLERPPSFSSSKTSQPLSSTPKRKSSPIKPEYVSFNHASPAQRTSRSSPSASTRTPQLSSSVEDEQVVSELILASPTPTPIPNTQRAPLSQQSSLRLPSPPPSSPWAWASQNSTPRGLTALSIPPTGTSPSSSSRSPNKVGRSIADKPSNEGPLMASTPQPLQFAYSSSSLSSIPNDGEEDEEEVVIASSCTPPPIESQREYDPRVEGDHGIDRTQQGEHGEENNFLNELEIEGQDQGCDKENVKNLFALPTPEFEDSPEQGVGPDVSALGDETDQHPSHHSSSGQSPLPTPSSFHPTNKIWNVAPTAQPIQSSNSPPRFPSVASPPPPQDSQRTAASSEKPRQVHVPPKPLHISQEAIYISSSPEPQPEVKDESHYWPSSFAESLSPLTDEESDSSLRARGFKPRYDDSDDAEIVPVKKRRITARHSEPMKMETRGIVLNLKTLLSKPGGSAAATKVVRKKRKMMVDDEDEEPPLKRAKDRLTMKGKGVKKDGSTTSLGTVKQEQKPKKKRVSGVVDRDRSPSASEQRSMSSRRGKRKVKWPAMSKLSDNGFHRKFIKCDLCFAWFHYGCVGIIPTDTRLNPTEMFFCPPCDANGSSQKPARDTEATFCGRPDCDHREAPADEYFIAGIVGKKTKMTGGLGRLSKWLVKWDGYPIDQCTWEYENAMPDPQKLIEEFEEAATKEGIDLDADPYARVLLQEVTEGGWSDPDKE</sequence>
<feature type="domain" description="Chromo" evidence="6">
    <location>
        <begin position="1188"/>
        <end position="1242"/>
    </location>
</feature>
<name>A0A0C9XXX2_9AGAR</name>
<feature type="compositionally biased region" description="Acidic residues" evidence="5">
    <location>
        <begin position="478"/>
        <end position="491"/>
    </location>
</feature>
<dbReference type="InterPro" id="IPR016197">
    <property type="entry name" value="Chromo-like_dom_sf"/>
</dbReference>
<dbReference type="InterPro" id="IPR023780">
    <property type="entry name" value="Chromo_domain"/>
</dbReference>
<dbReference type="InterPro" id="IPR000953">
    <property type="entry name" value="Chromo/chromo_shadow_dom"/>
</dbReference>
<keyword evidence="8" id="KW-1185">Reference proteome</keyword>
<evidence type="ECO:0000256" key="2">
    <source>
        <dbReference type="ARBA" id="ARBA00022771"/>
    </source>
</evidence>
<evidence type="ECO:0000313" key="7">
    <source>
        <dbReference type="EMBL" id="KIK06459.1"/>
    </source>
</evidence>
<dbReference type="InterPro" id="IPR001965">
    <property type="entry name" value="Znf_PHD"/>
</dbReference>
<feature type="region of interest" description="Disordered" evidence="5">
    <location>
        <begin position="314"/>
        <end position="379"/>
    </location>
</feature>
<dbReference type="InterPro" id="IPR013083">
    <property type="entry name" value="Znf_RING/FYVE/PHD"/>
</dbReference>
<dbReference type="InterPro" id="IPR019787">
    <property type="entry name" value="Znf_PHD-finger"/>
</dbReference>
<dbReference type="CDD" id="cd15489">
    <property type="entry name" value="PHD_SF"/>
    <property type="match status" value="1"/>
</dbReference>
<evidence type="ECO:0000256" key="3">
    <source>
        <dbReference type="ARBA" id="ARBA00022833"/>
    </source>
</evidence>
<dbReference type="Pfam" id="PF00385">
    <property type="entry name" value="Chromo"/>
    <property type="match status" value="1"/>
</dbReference>
<feature type="compositionally biased region" description="Polar residues" evidence="5">
    <location>
        <begin position="855"/>
        <end position="864"/>
    </location>
</feature>
<gene>
    <name evidence="7" type="ORF">K443DRAFT_674436</name>
</gene>
<feature type="compositionally biased region" description="Polar residues" evidence="5">
    <location>
        <begin position="497"/>
        <end position="509"/>
    </location>
</feature>
<feature type="coiled-coil region" evidence="4">
    <location>
        <begin position="122"/>
        <end position="149"/>
    </location>
</feature>
<feature type="compositionally biased region" description="Basic residues" evidence="5">
    <location>
        <begin position="1095"/>
        <end position="1104"/>
    </location>
</feature>
<protein>
    <recommendedName>
        <fullName evidence="6">Chromo domain-containing protein</fullName>
    </recommendedName>
</protein>
<dbReference type="EMBL" id="KN838553">
    <property type="protein sequence ID" value="KIK06459.1"/>
    <property type="molecule type" value="Genomic_DNA"/>
</dbReference>
<proteinExistence type="predicted"/>
<feature type="region of interest" description="Disordered" evidence="5">
    <location>
        <begin position="1"/>
        <end position="49"/>
    </location>
</feature>
<feature type="compositionally biased region" description="Acidic residues" evidence="5">
    <location>
        <begin position="454"/>
        <end position="470"/>
    </location>
</feature>
<dbReference type="GO" id="GO:0008270">
    <property type="term" value="F:zinc ion binding"/>
    <property type="evidence" value="ECO:0007669"/>
    <property type="project" value="UniProtKB-KW"/>
</dbReference>
<feature type="compositionally biased region" description="Polar residues" evidence="5">
    <location>
        <begin position="427"/>
        <end position="446"/>
    </location>
</feature>
<dbReference type="STRING" id="1095629.A0A0C9XXX2"/>
<feature type="compositionally biased region" description="Low complexity" evidence="5">
    <location>
        <begin position="601"/>
        <end position="624"/>
    </location>
</feature>
<organism evidence="7 8">
    <name type="scientific">Laccaria amethystina LaAM-08-1</name>
    <dbReference type="NCBI Taxonomy" id="1095629"/>
    <lineage>
        <taxon>Eukaryota</taxon>
        <taxon>Fungi</taxon>
        <taxon>Dikarya</taxon>
        <taxon>Basidiomycota</taxon>
        <taxon>Agaricomycotina</taxon>
        <taxon>Agaricomycetes</taxon>
        <taxon>Agaricomycetidae</taxon>
        <taxon>Agaricales</taxon>
        <taxon>Agaricineae</taxon>
        <taxon>Hydnangiaceae</taxon>
        <taxon>Laccaria</taxon>
    </lineage>
</organism>
<feature type="compositionally biased region" description="Low complexity" evidence="5">
    <location>
        <begin position="685"/>
        <end position="700"/>
    </location>
</feature>
<feature type="compositionally biased region" description="Low complexity" evidence="5">
    <location>
        <begin position="648"/>
        <end position="660"/>
    </location>
</feature>
<dbReference type="SUPFAM" id="SSF54160">
    <property type="entry name" value="Chromo domain-like"/>
    <property type="match status" value="1"/>
</dbReference>
<evidence type="ECO:0000259" key="6">
    <source>
        <dbReference type="PROSITE" id="PS50013"/>
    </source>
</evidence>
<keyword evidence="3" id="KW-0862">Zinc</keyword>
<dbReference type="Gene3D" id="2.40.50.40">
    <property type="match status" value="1"/>
</dbReference>
<accession>A0A0C9XXX2</accession>